<sequence length="151" mass="16586">MLVEMRRQRSQHGLDLAHVLRGQRALGDRGGQHRQIRPHRLPAHLPARGQLLGRPDPGSRGGAGHVLHRPQQIRQILVTRGLGQPAGTGLADQLHHLRERLVHILLSNAQTEEEVLVGGLPGGGHVSDSPIEHTFPSSKKRPPVTYQRRAG</sequence>
<accession>A0ABV1KB51</accession>
<proteinExistence type="predicted"/>
<organism evidence="2 3">
    <name type="scientific">Pseudonocardia nematodicida</name>
    <dbReference type="NCBI Taxonomy" id="1206997"/>
    <lineage>
        <taxon>Bacteria</taxon>
        <taxon>Bacillati</taxon>
        <taxon>Actinomycetota</taxon>
        <taxon>Actinomycetes</taxon>
        <taxon>Pseudonocardiales</taxon>
        <taxon>Pseudonocardiaceae</taxon>
        <taxon>Pseudonocardia</taxon>
    </lineage>
</organism>
<evidence type="ECO:0000313" key="2">
    <source>
        <dbReference type="EMBL" id="MEQ3550837.1"/>
    </source>
</evidence>
<reference evidence="2 3" key="1">
    <citation type="submission" date="2024-03" db="EMBL/GenBank/DDBJ databases">
        <title>Draft genome sequence of Pseudonocardia nematodicida JCM 31783.</title>
        <authorList>
            <person name="Butdee W."/>
            <person name="Duangmal K."/>
        </authorList>
    </citation>
    <scope>NUCLEOTIDE SEQUENCE [LARGE SCALE GENOMIC DNA]</scope>
    <source>
        <strain evidence="2 3">JCM 31783</strain>
    </source>
</reference>
<evidence type="ECO:0000313" key="3">
    <source>
        <dbReference type="Proteomes" id="UP001494902"/>
    </source>
</evidence>
<evidence type="ECO:0000256" key="1">
    <source>
        <dbReference type="SAM" id="MobiDB-lite"/>
    </source>
</evidence>
<name>A0ABV1KB51_9PSEU</name>
<dbReference type="Proteomes" id="UP001494902">
    <property type="component" value="Unassembled WGS sequence"/>
</dbReference>
<comment type="caution">
    <text evidence="2">The sequence shown here is derived from an EMBL/GenBank/DDBJ whole genome shotgun (WGS) entry which is preliminary data.</text>
</comment>
<feature type="region of interest" description="Disordered" evidence="1">
    <location>
        <begin position="124"/>
        <end position="151"/>
    </location>
</feature>
<keyword evidence="3" id="KW-1185">Reference proteome</keyword>
<dbReference type="EMBL" id="JBEDNQ010000003">
    <property type="protein sequence ID" value="MEQ3550837.1"/>
    <property type="molecule type" value="Genomic_DNA"/>
</dbReference>
<gene>
    <name evidence="2" type="ORF">WIS52_10165</name>
</gene>
<protein>
    <submittedName>
        <fullName evidence="2">Uncharacterized protein</fullName>
    </submittedName>
</protein>